<dbReference type="RefSeq" id="WP_091524140.1">
    <property type="nucleotide sequence ID" value="NZ_FOVI01000016.1"/>
</dbReference>
<dbReference type="Gene3D" id="3.40.109.10">
    <property type="entry name" value="NADH Oxidase"/>
    <property type="match status" value="1"/>
</dbReference>
<evidence type="ECO:0000259" key="7">
    <source>
        <dbReference type="Pfam" id="PF00881"/>
    </source>
</evidence>
<dbReference type="AlphaFoldDB" id="A0A1I5DHG8"/>
<evidence type="ECO:0000256" key="3">
    <source>
        <dbReference type="ARBA" id="ARBA00022630"/>
    </source>
</evidence>
<comment type="cofactor">
    <cofactor evidence="1">
        <name>FMN</name>
        <dbReference type="ChEBI" id="CHEBI:58210"/>
    </cofactor>
</comment>
<dbReference type="CDD" id="cd02149">
    <property type="entry name" value="NfsB-like"/>
    <property type="match status" value="1"/>
</dbReference>
<dbReference type="InterPro" id="IPR033878">
    <property type="entry name" value="NfsB-like"/>
</dbReference>
<evidence type="ECO:0000256" key="2">
    <source>
        <dbReference type="ARBA" id="ARBA00007118"/>
    </source>
</evidence>
<organism evidence="8 9">
    <name type="scientific">Paenimyroides ummariense</name>
    <dbReference type="NCBI Taxonomy" id="913024"/>
    <lineage>
        <taxon>Bacteria</taxon>
        <taxon>Pseudomonadati</taxon>
        <taxon>Bacteroidota</taxon>
        <taxon>Flavobacteriia</taxon>
        <taxon>Flavobacteriales</taxon>
        <taxon>Flavobacteriaceae</taxon>
        <taxon>Paenimyroides</taxon>
    </lineage>
</organism>
<dbReference type="InterPro" id="IPR000415">
    <property type="entry name" value="Nitroreductase-like"/>
</dbReference>
<dbReference type="STRING" id="913024.SAMN05421741_1163"/>
<keyword evidence="9" id="KW-1185">Reference proteome</keyword>
<name>A0A1I5DHG8_9FLAO</name>
<dbReference type="GO" id="GO:0016491">
    <property type="term" value="F:oxidoreductase activity"/>
    <property type="evidence" value="ECO:0007669"/>
    <property type="project" value="UniProtKB-KW"/>
</dbReference>
<reference evidence="9" key="1">
    <citation type="submission" date="2016-10" db="EMBL/GenBank/DDBJ databases">
        <authorList>
            <person name="Varghese N."/>
            <person name="Submissions S."/>
        </authorList>
    </citation>
    <scope>NUCLEOTIDE SEQUENCE [LARGE SCALE GENOMIC DNA]</scope>
    <source>
        <strain evidence="9">DS-12</strain>
    </source>
</reference>
<dbReference type="InterPro" id="IPR029479">
    <property type="entry name" value="Nitroreductase"/>
</dbReference>
<comment type="similarity">
    <text evidence="2">Belongs to the nitroreductase family.</text>
</comment>
<evidence type="ECO:0000256" key="1">
    <source>
        <dbReference type="ARBA" id="ARBA00001917"/>
    </source>
</evidence>
<keyword evidence="4" id="KW-0288">FMN</keyword>
<dbReference type="EMBL" id="FOVI01000016">
    <property type="protein sequence ID" value="SFN98679.1"/>
    <property type="molecule type" value="Genomic_DNA"/>
</dbReference>
<dbReference type="PANTHER" id="PTHR43673">
    <property type="entry name" value="NAD(P)H NITROREDUCTASE YDGI-RELATED"/>
    <property type="match status" value="1"/>
</dbReference>
<dbReference type="OrthoDB" id="9809288at2"/>
<evidence type="ECO:0000256" key="4">
    <source>
        <dbReference type="ARBA" id="ARBA00022643"/>
    </source>
</evidence>
<proteinExistence type="inferred from homology"/>
<evidence type="ECO:0000256" key="5">
    <source>
        <dbReference type="ARBA" id="ARBA00022857"/>
    </source>
</evidence>
<keyword evidence="6" id="KW-0560">Oxidoreductase</keyword>
<evidence type="ECO:0000256" key="6">
    <source>
        <dbReference type="ARBA" id="ARBA00023002"/>
    </source>
</evidence>
<dbReference type="SUPFAM" id="SSF55469">
    <property type="entry name" value="FMN-dependent nitroreductase-like"/>
    <property type="match status" value="1"/>
</dbReference>
<evidence type="ECO:0000313" key="9">
    <source>
        <dbReference type="Proteomes" id="UP000199036"/>
    </source>
</evidence>
<keyword evidence="5" id="KW-0521">NADP</keyword>
<dbReference type="Proteomes" id="UP000199036">
    <property type="component" value="Unassembled WGS sequence"/>
</dbReference>
<keyword evidence="3" id="KW-0285">Flavoprotein</keyword>
<protein>
    <submittedName>
        <fullName evidence="8">Nitroreductase</fullName>
    </submittedName>
</protein>
<dbReference type="Pfam" id="PF00881">
    <property type="entry name" value="Nitroreductase"/>
    <property type="match status" value="1"/>
</dbReference>
<sequence>MQLINNLEWRYSTKKFSNKKISEELLDQIIEATNLSASSAGLQPFRLISIENEELKKKLGEGSFNSQIAESSHLLVFAAFDEITLNHIEEYIQHIADVRGIETENLSEFKSALVDNILPRSSHENHVWASKQAYLALGTALIAAAELKIDATPMEGFDADKFDNLLGLKERGLKTVVILALGYRDTEKDIFAGFKKVRLEKDHFVTYIR</sequence>
<accession>A0A1I5DHG8</accession>
<feature type="domain" description="Nitroreductase" evidence="7">
    <location>
        <begin position="8"/>
        <end position="183"/>
    </location>
</feature>
<dbReference type="PANTHER" id="PTHR43673:SF2">
    <property type="entry name" value="NITROREDUCTASE"/>
    <property type="match status" value="1"/>
</dbReference>
<gene>
    <name evidence="8" type="ORF">SAMN05421741_1163</name>
</gene>
<evidence type="ECO:0000313" key="8">
    <source>
        <dbReference type="EMBL" id="SFN98679.1"/>
    </source>
</evidence>